<feature type="region of interest" description="Disordered" evidence="2">
    <location>
        <begin position="1"/>
        <end position="21"/>
    </location>
</feature>
<evidence type="ECO:0000259" key="3">
    <source>
        <dbReference type="PROSITE" id="PS50158"/>
    </source>
</evidence>
<dbReference type="SUPFAM" id="SSF57756">
    <property type="entry name" value="Retrovirus zinc finger-like domains"/>
    <property type="match status" value="1"/>
</dbReference>
<evidence type="ECO:0000313" key="4">
    <source>
        <dbReference type="EMBL" id="KAF7826427.1"/>
    </source>
</evidence>
<keyword evidence="1" id="KW-0863">Zinc-finger</keyword>
<dbReference type="InterPro" id="IPR001878">
    <property type="entry name" value="Znf_CCHC"/>
</dbReference>
<feature type="compositionally biased region" description="Polar residues" evidence="2">
    <location>
        <begin position="1"/>
        <end position="11"/>
    </location>
</feature>
<keyword evidence="5" id="KW-1185">Reference proteome</keyword>
<evidence type="ECO:0000256" key="2">
    <source>
        <dbReference type="SAM" id="MobiDB-lite"/>
    </source>
</evidence>
<keyword evidence="1" id="KW-0479">Metal-binding</keyword>
<protein>
    <submittedName>
        <fullName evidence="4">DNA-binding protein HEXBP-like</fullName>
    </submittedName>
</protein>
<proteinExistence type="predicted"/>
<dbReference type="GO" id="GO:0003677">
    <property type="term" value="F:DNA binding"/>
    <property type="evidence" value="ECO:0007669"/>
    <property type="project" value="UniProtKB-KW"/>
</dbReference>
<keyword evidence="4" id="KW-0238">DNA-binding</keyword>
<reference evidence="4" key="1">
    <citation type="submission" date="2020-09" db="EMBL/GenBank/DDBJ databases">
        <title>Genome-Enabled Discovery of Anthraquinone Biosynthesis in Senna tora.</title>
        <authorList>
            <person name="Kang S.-H."/>
            <person name="Pandey R.P."/>
            <person name="Lee C.-M."/>
            <person name="Sim J.-S."/>
            <person name="Jeong J.-T."/>
            <person name="Choi B.-S."/>
            <person name="Jung M."/>
            <person name="Ginzburg D."/>
            <person name="Zhao K."/>
            <person name="Won S.Y."/>
            <person name="Oh T.-J."/>
            <person name="Yu Y."/>
            <person name="Kim N.-H."/>
            <person name="Lee O.R."/>
            <person name="Lee T.-H."/>
            <person name="Bashyal P."/>
            <person name="Kim T.-S."/>
            <person name="Lee W.-H."/>
            <person name="Kawkins C."/>
            <person name="Kim C.-K."/>
            <person name="Kim J.S."/>
            <person name="Ahn B.O."/>
            <person name="Rhee S.Y."/>
            <person name="Sohng J.K."/>
        </authorList>
    </citation>
    <scope>NUCLEOTIDE SEQUENCE</scope>
    <source>
        <tissue evidence="4">Leaf</tissue>
    </source>
</reference>
<name>A0A834TR56_9FABA</name>
<dbReference type="GO" id="GO:0008270">
    <property type="term" value="F:zinc ion binding"/>
    <property type="evidence" value="ECO:0007669"/>
    <property type="project" value="UniProtKB-KW"/>
</dbReference>
<evidence type="ECO:0000256" key="1">
    <source>
        <dbReference type="PROSITE-ProRule" id="PRU00047"/>
    </source>
</evidence>
<dbReference type="EMBL" id="JAAIUW010000006">
    <property type="protein sequence ID" value="KAF7826427.1"/>
    <property type="molecule type" value="Genomic_DNA"/>
</dbReference>
<evidence type="ECO:0000313" key="5">
    <source>
        <dbReference type="Proteomes" id="UP000634136"/>
    </source>
</evidence>
<dbReference type="Proteomes" id="UP000634136">
    <property type="component" value="Unassembled WGS sequence"/>
</dbReference>
<comment type="caution">
    <text evidence="4">The sequence shown here is derived from an EMBL/GenBank/DDBJ whole genome shotgun (WGS) entry which is preliminary data.</text>
</comment>
<dbReference type="PROSITE" id="PS50158">
    <property type="entry name" value="ZF_CCHC"/>
    <property type="match status" value="1"/>
</dbReference>
<dbReference type="AlphaFoldDB" id="A0A834TR56"/>
<feature type="domain" description="CCHC-type" evidence="3">
    <location>
        <begin position="44"/>
        <end position="58"/>
    </location>
</feature>
<accession>A0A834TR56</accession>
<gene>
    <name evidence="4" type="ORF">G2W53_017591</name>
</gene>
<sequence length="102" mass="11030">MNYSKGGTSQGKKPMMSKPAPKLCSKCGKTHGDKSCQLRSNVSYTCGVTGHFARDCPQKTQTPAGVKPPTRGRVFTLKGEEATESDDLIEGTCIIKWHELAV</sequence>
<organism evidence="4 5">
    <name type="scientific">Senna tora</name>
    <dbReference type="NCBI Taxonomy" id="362788"/>
    <lineage>
        <taxon>Eukaryota</taxon>
        <taxon>Viridiplantae</taxon>
        <taxon>Streptophyta</taxon>
        <taxon>Embryophyta</taxon>
        <taxon>Tracheophyta</taxon>
        <taxon>Spermatophyta</taxon>
        <taxon>Magnoliopsida</taxon>
        <taxon>eudicotyledons</taxon>
        <taxon>Gunneridae</taxon>
        <taxon>Pentapetalae</taxon>
        <taxon>rosids</taxon>
        <taxon>fabids</taxon>
        <taxon>Fabales</taxon>
        <taxon>Fabaceae</taxon>
        <taxon>Caesalpinioideae</taxon>
        <taxon>Cassia clade</taxon>
        <taxon>Senna</taxon>
    </lineage>
</organism>
<keyword evidence="1" id="KW-0862">Zinc</keyword>
<dbReference type="OrthoDB" id="1418382at2759"/>
<dbReference type="Gene3D" id="4.10.60.10">
    <property type="entry name" value="Zinc finger, CCHC-type"/>
    <property type="match status" value="1"/>
</dbReference>
<dbReference type="Pfam" id="PF00098">
    <property type="entry name" value="zf-CCHC"/>
    <property type="match status" value="1"/>
</dbReference>
<dbReference type="InterPro" id="IPR036875">
    <property type="entry name" value="Znf_CCHC_sf"/>
</dbReference>